<name>A0ABD0MWX3_CIRMR</name>
<dbReference type="InterPro" id="IPR043128">
    <property type="entry name" value="Rev_trsase/Diguanyl_cyclase"/>
</dbReference>
<dbReference type="EMBL" id="JAMKFB020000119">
    <property type="protein sequence ID" value="KAL0153327.1"/>
    <property type="molecule type" value="Genomic_DNA"/>
</dbReference>
<gene>
    <name evidence="2" type="ORF">M9458_051365</name>
</gene>
<proteinExistence type="predicted"/>
<evidence type="ECO:0000313" key="2">
    <source>
        <dbReference type="EMBL" id="KAL0153327.1"/>
    </source>
</evidence>
<accession>A0ABD0MWX3</accession>
<keyword evidence="3" id="KW-1185">Reference proteome</keyword>
<dbReference type="PANTHER" id="PTHR33064">
    <property type="entry name" value="POL PROTEIN"/>
    <property type="match status" value="1"/>
</dbReference>
<reference evidence="2 3" key="1">
    <citation type="submission" date="2024-05" db="EMBL/GenBank/DDBJ databases">
        <title>Genome sequencing and assembly of Indian major carp, Cirrhinus mrigala (Hamilton, 1822).</title>
        <authorList>
            <person name="Mohindra V."/>
            <person name="Chowdhury L.M."/>
            <person name="Lal K."/>
            <person name="Jena J.K."/>
        </authorList>
    </citation>
    <scope>NUCLEOTIDE SEQUENCE [LARGE SCALE GENOMIC DNA]</scope>
    <source>
        <strain evidence="2">CM1030</strain>
        <tissue evidence="2">Blood</tissue>
    </source>
</reference>
<dbReference type="AlphaFoldDB" id="A0ABD0MWX3"/>
<dbReference type="InterPro" id="IPR051320">
    <property type="entry name" value="Viral_Replic_Matur_Polypro"/>
</dbReference>
<dbReference type="Pfam" id="PF17919">
    <property type="entry name" value="RT_RNaseH_2"/>
    <property type="match status" value="1"/>
</dbReference>
<protein>
    <recommendedName>
        <fullName evidence="1">Reverse transcriptase/retrotransposon-derived protein RNase H-like domain-containing protein</fullName>
    </recommendedName>
</protein>
<evidence type="ECO:0000259" key="1">
    <source>
        <dbReference type="Pfam" id="PF17919"/>
    </source>
</evidence>
<dbReference type="FunFam" id="3.30.70.270:FF:000020">
    <property type="entry name" value="Transposon Tf2-6 polyprotein-like Protein"/>
    <property type="match status" value="1"/>
</dbReference>
<evidence type="ECO:0000313" key="3">
    <source>
        <dbReference type="Proteomes" id="UP001529510"/>
    </source>
</evidence>
<sequence length="137" mass="15409">MFSGDEISPDPAKVESVTQWEIPKALKSLPYFLGFCGFYCQFIKNYSAIVRPLTELTKGYAPSKGTGTSEGKNCFKKTELFGDRWDQECTNAFNNIIYCLTHAPVLAFANPEKLYLLHVDASSQGLFKIVLIQEHTE</sequence>
<dbReference type="PANTHER" id="PTHR33064:SF37">
    <property type="entry name" value="RIBONUCLEASE H"/>
    <property type="match status" value="1"/>
</dbReference>
<dbReference type="SUPFAM" id="SSF56672">
    <property type="entry name" value="DNA/RNA polymerases"/>
    <property type="match status" value="1"/>
</dbReference>
<dbReference type="Proteomes" id="UP001529510">
    <property type="component" value="Unassembled WGS sequence"/>
</dbReference>
<dbReference type="Gene3D" id="3.30.70.270">
    <property type="match status" value="1"/>
</dbReference>
<feature type="domain" description="Reverse transcriptase/retrotransposon-derived protein RNase H-like" evidence="1">
    <location>
        <begin position="85"/>
        <end position="135"/>
    </location>
</feature>
<dbReference type="InterPro" id="IPR041577">
    <property type="entry name" value="RT_RNaseH_2"/>
</dbReference>
<organism evidence="2 3">
    <name type="scientific">Cirrhinus mrigala</name>
    <name type="common">Mrigala</name>
    <dbReference type="NCBI Taxonomy" id="683832"/>
    <lineage>
        <taxon>Eukaryota</taxon>
        <taxon>Metazoa</taxon>
        <taxon>Chordata</taxon>
        <taxon>Craniata</taxon>
        <taxon>Vertebrata</taxon>
        <taxon>Euteleostomi</taxon>
        <taxon>Actinopterygii</taxon>
        <taxon>Neopterygii</taxon>
        <taxon>Teleostei</taxon>
        <taxon>Ostariophysi</taxon>
        <taxon>Cypriniformes</taxon>
        <taxon>Cyprinidae</taxon>
        <taxon>Labeoninae</taxon>
        <taxon>Labeonini</taxon>
        <taxon>Cirrhinus</taxon>
    </lineage>
</organism>
<comment type="caution">
    <text evidence="2">The sequence shown here is derived from an EMBL/GenBank/DDBJ whole genome shotgun (WGS) entry which is preliminary data.</text>
</comment>
<dbReference type="InterPro" id="IPR043502">
    <property type="entry name" value="DNA/RNA_pol_sf"/>
</dbReference>